<dbReference type="CDD" id="cd00637">
    <property type="entry name" value="7tm_classA_rhodopsin-like"/>
    <property type="match status" value="1"/>
</dbReference>
<dbReference type="Gene3D" id="1.20.1070.10">
    <property type="entry name" value="Rhodopsin 7-helix transmembrane proteins"/>
    <property type="match status" value="1"/>
</dbReference>
<evidence type="ECO:0000256" key="1">
    <source>
        <dbReference type="ARBA" id="ARBA00004141"/>
    </source>
</evidence>
<comment type="subcellular location">
    <subcellularLocation>
        <location evidence="1">Membrane</location>
        <topology evidence="1">Multi-pass membrane protein</topology>
    </subcellularLocation>
</comment>
<accession>A0A3M6TJB5</accession>
<dbReference type="InterPro" id="IPR000276">
    <property type="entry name" value="GPCR_Rhodpsn"/>
</dbReference>
<dbReference type="OMA" id="ELITFWI"/>
<feature type="transmembrane region" description="Helical" evidence="9">
    <location>
        <begin position="244"/>
        <end position="262"/>
    </location>
</feature>
<feature type="transmembrane region" description="Helical" evidence="9">
    <location>
        <begin position="282"/>
        <end position="301"/>
    </location>
</feature>
<dbReference type="PROSITE" id="PS50262">
    <property type="entry name" value="G_PROTEIN_RECEP_F1_2"/>
    <property type="match status" value="1"/>
</dbReference>
<keyword evidence="4 8" id="KW-0297">G-protein coupled receptor</keyword>
<keyword evidence="6 8" id="KW-0675">Receptor</keyword>
<dbReference type="PANTHER" id="PTHR24243:SF208">
    <property type="entry name" value="PYROKININ-1 RECEPTOR"/>
    <property type="match status" value="1"/>
</dbReference>
<comment type="similarity">
    <text evidence="8">Belongs to the G-protein coupled receptor 1 family.</text>
</comment>
<reference evidence="11 12" key="1">
    <citation type="journal article" date="2018" name="Sci. Rep.">
        <title>Comparative analysis of the Pocillopora damicornis genome highlights role of immune system in coral evolution.</title>
        <authorList>
            <person name="Cunning R."/>
            <person name="Bay R.A."/>
            <person name="Gillette P."/>
            <person name="Baker A.C."/>
            <person name="Traylor-Knowles N."/>
        </authorList>
    </citation>
    <scope>NUCLEOTIDE SEQUENCE [LARGE SCALE GENOMIC DNA]</scope>
    <source>
        <strain evidence="11">RSMAS</strain>
        <tissue evidence="11">Whole animal</tissue>
    </source>
</reference>
<dbReference type="STRING" id="46731.A0A3M6TJB5"/>
<dbReference type="OrthoDB" id="5965754at2759"/>
<dbReference type="PRINTS" id="PR00237">
    <property type="entry name" value="GPCRRHODOPSN"/>
</dbReference>
<evidence type="ECO:0000313" key="11">
    <source>
        <dbReference type="EMBL" id="RMX41368.1"/>
    </source>
</evidence>
<feature type="transmembrane region" description="Helical" evidence="9">
    <location>
        <begin position="112"/>
        <end position="138"/>
    </location>
</feature>
<dbReference type="PROSITE" id="PS00237">
    <property type="entry name" value="G_PROTEIN_RECEP_F1_1"/>
    <property type="match status" value="1"/>
</dbReference>
<evidence type="ECO:0000256" key="8">
    <source>
        <dbReference type="RuleBase" id="RU000688"/>
    </source>
</evidence>
<keyword evidence="3 9" id="KW-1133">Transmembrane helix</keyword>
<comment type="caution">
    <text evidence="11">The sequence shown here is derived from an EMBL/GenBank/DDBJ whole genome shotgun (WGS) entry which is preliminary data.</text>
</comment>
<dbReference type="InterPro" id="IPR017452">
    <property type="entry name" value="GPCR_Rhodpsn_7TM"/>
</dbReference>
<evidence type="ECO:0000256" key="5">
    <source>
        <dbReference type="ARBA" id="ARBA00023136"/>
    </source>
</evidence>
<dbReference type="PANTHER" id="PTHR24243">
    <property type="entry name" value="G-PROTEIN COUPLED RECEPTOR"/>
    <property type="match status" value="1"/>
</dbReference>
<evidence type="ECO:0000256" key="7">
    <source>
        <dbReference type="ARBA" id="ARBA00023224"/>
    </source>
</evidence>
<dbReference type="AlphaFoldDB" id="A0A3M6TJB5"/>
<protein>
    <recommendedName>
        <fullName evidence="10">G-protein coupled receptors family 1 profile domain-containing protein</fullName>
    </recommendedName>
</protein>
<feature type="transmembrane region" description="Helical" evidence="9">
    <location>
        <begin position="69"/>
        <end position="92"/>
    </location>
</feature>
<evidence type="ECO:0000256" key="9">
    <source>
        <dbReference type="SAM" id="Phobius"/>
    </source>
</evidence>
<dbReference type="GO" id="GO:0004930">
    <property type="term" value="F:G protein-coupled receptor activity"/>
    <property type="evidence" value="ECO:0007669"/>
    <property type="project" value="UniProtKB-KW"/>
</dbReference>
<keyword evidence="12" id="KW-1185">Reference proteome</keyword>
<dbReference type="SMART" id="SM01381">
    <property type="entry name" value="7TM_GPCR_Srsx"/>
    <property type="match status" value="1"/>
</dbReference>
<dbReference type="SUPFAM" id="SSF81321">
    <property type="entry name" value="Family A G protein-coupled receptor-like"/>
    <property type="match status" value="1"/>
</dbReference>
<feature type="domain" description="G-protein coupled receptors family 1 profile" evidence="10">
    <location>
        <begin position="49"/>
        <end position="298"/>
    </location>
</feature>
<sequence length="358" mass="40730">MLRLKLNSTSEDSSSIPLTSEYPLAVRSFEEVIFEIIIGCVLCLLGVTGNGLVCYVIHRSRYTKSSMYFFMAQLAVADILVSSISIPLTLVSTYPRPLLLLQGDIPCKMVRFLQYLLPPASVNILTATAVDRFLLICYPLKFLYRTKVKFLAIFCWVSAVITAMPVLYLVNSRPVTLNNEVYKFCAIKETSSFPKLGSTYLTVRGILAFLFPLLIIVLLYYNILKTVWRKNTIKSRKRRNVIKSLGLVVCAFFVSWAPFSVISKYSILVEKRYDTISRAELITFWIGLSASAYNPVIYAFYNKNFRDAFRDVFLRRKERRRTPVTFNPNVKAMKEVVEGTIPDLKSGAPILLKHAKVA</sequence>
<keyword evidence="2 8" id="KW-0812">Transmembrane</keyword>
<dbReference type="GO" id="GO:0016020">
    <property type="term" value="C:membrane"/>
    <property type="evidence" value="ECO:0007669"/>
    <property type="project" value="UniProtKB-SubCell"/>
</dbReference>
<keyword evidence="7 8" id="KW-0807">Transducer</keyword>
<name>A0A3M6TJB5_POCDA</name>
<dbReference type="Pfam" id="PF00001">
    <property type="entry name" value="7tm_1"/>
    <property type="match status" value="1"/>
</dbReference>
<evidence type="ECO:0000256" key="6">
    <source>
        <dbReference type="ARBA" id="ARBA00023170"/>
    </source>
</evidence>
<evidence type="ECO:0000256" key="3">
    <source>
        <dbReference type="ARBA" id="ARBA00022989"/>
    </source>
</evidence>
<keyword evidence="5 9" id="KW-0472">Membrane</keyword>
<dbReference type="Proteomes" id="UP000275408">
    <property type="component" value="Unassembled WGS sequence"/>
</dbReference>
<gene>
    <name evidence="11" type="ORF">pdam_00012770</name>
</gene>
<organism evidence="11 12">
    <name type="scientific">Pocillopora damicornis</name>
    <name type="common">Cauliflower coral</name>
    <name type="synonym">Millepora damicornis</name>
    <dbReference type="NCBI Taxonomy" id="46731"/>
    <lineage>
        <taxon>Eukaryota</taxon>
        <taxon>Metazoa</taxon>
        <taxon>Cnidaria</taxon>
        <taxon>Anthozoa</taxon>
        <taxon>Hexacorallia</taxon>
        <taxon>Scleractinia</taxon>
        <taxon>Astrocoeniina</taxon>
        <taxon>Pocilloporidae</taxon>
        <taxon>Pocillopora</taxon>
    </lineage>
</organism>
<feature type="transmembrane region" description="Helical" evidence="9">
    <location>
        <begin position="150"/>
        <end position="170"/>
    </location>
</feature>
<feature type="transmembrane region" description="Helical" evidence="9">
    <location>
        <begin position="32"/>
        <end position="57"/>
    </location>
</feature>
<feature type="transmembrane region" description="Helical" evidence="9">
    <location>
        <begin position="201"/>
        <end position="223"/>
    </location>
</feature>
<evidence type="ECO:0000256" key="2">
    <source>
        <dbReference type="ARBA" id="ARBA00022692"/>
    </source>
</evidence>
<evidence type="ECO:0000313" key="12">
    <source>
        <dbReference type="Proteomes" id="UP000275408"/>
    </source>
</evidence>
<evidence type="ECO:0000259" key="10">
    <source>
        <dbReference type="PROSITE" id="PS50262"/>
    </source>
</evidence>
<proteinExistence type="inferred from homology"/>
<evidence type="ECO:0000256" key="4">
    <source>
        <dbReference type="ARBA" id="ARBA00023040"/>
    </source>
</evidence>
<dbReference type="EMBL" id="RCHS01003501">
    <property type="protein sequence ID" value="RMX41368.1"/>
    <property type="molecule type" value="Genomic_DNA"/>
</dbReference>